<dbReference type="Proteomes" id="UP000054538">
    <property type="component" value="Unassembled WGS sequence"/>
</dbReference>
<proteinExistence type="predicted"/>
<organism evidence="1 2">
    <name type="scientific">Paxillus rubicundulus Ve08.2h10</name>
    <dbReference type="NCBI Taxonomy" id="930991"/>
    <lineage>
        <taxon>Eukaryota</taxon>
        <taxon>Fungi</taxon>
        <taxon>Dikarya</taxon>
        <taxon>Basidiomycota</taxon>
        <taxon>Agaricomycotina</taxon>
        <taxon>Agaricomycetes</taxon>
        <taxon>Agaricomycetidae</taxon>
        <taxon>Boletales</taxon>
        <taxon>Paxilineae</taxon>
        <taxon>Paxillaceae</taxon>
        <taxon>Paxillus</taxon>
    </lineage>
</organism>
<name>A0A0D0E6X2_9AGAM</name>
<reference evidence="2" key="2">
    <citation type="submission" date="2015-01" db="EMBL/GenBank/DDBJ databases">
        <title>Evolutionary Origins and Diversification of the Mycorrhizal Mutualists.</title>
        <authorList>
            <consortium name="DOE Joint Genome Institute"/>
            <consortium name="Mycorrhizal Genomics Consortium"/>
            <person name="Kohler A."/>
            <person name="Kuo A."/>
            <person name="Nagy L.G."/>
            <person name="Floudas D."/>
            <person name="Copeland A."/>
            <person name="Barry K.W."/>
            <person name="Cichocki N."/>
            <person name="Veneault-Fourrey C."/>
            <person name="LaButti K."/>
            <person name="Lindquist E.A."/>
            <person name="Lipzen A."/>
            <person name="Lundell T."/>
            <person name="Morin E."/>
            <person name="Murat C."/>
            <person name="Riley R."/>
            <person name="Ohm R."/>
            <person name="Sun H."/>
            <person name="Tunlid A."/>
            <person name="Henrissat B."/>
            <person name="Grigoriev I.V."/>
            <person name="Hibbett D.S."/>
            <person name="Martin F."/>
        </authorList>
    </citation>
    <scope>NUCLEOTIDE SEQUENCE [LARGE SCALE GENOMIC DNA]</scope>
    <source>
        <strain evidence="2">Ve08.2h10</strain>
    </source>
</reference>
<protein>
    <submittedName>
        <fullName evidence="1">Uncharacterized protein</fullName>
    </submittedName>
</protein>
<dbReference type="InParanoid" id="A0A0D0E6X2"/>
<gene>
    <name evidence="1" type="ORF">PAXRUDRAFT_508095</name>
</gene>
<sequence>MYPMRGRVEHLDCRVSVRVSALIPASSNEVRRAVFGYLEYTDGWVTPGATTVPWPHGNITDAMDFWSRSQRRNRPYFIAVMGVFRCARSVWSAKSANRSRLQRTNVQYFHCRDLLQMLRVGSRTSQRQVLVSHP</sequence>
<reference evidence="1 2" key="1">
    <citation type="submission" date="2014-04" db="EMBL/GenBank/DDBJ databases">
        <authorList>
            <consortium name="DOE Joint Genome Institute"/>
            <person name="Kuo A."/>
            <person name="Kohler A."/>
            <person name="Jargeat P."/>
            <person name="Nagy L.G."/>
            <person name="Floudas D."/>
            <person name="Copeland A."/>
            <person name="Barry K.W."/>
            <person name="Cichocki N."/>
            <person name="Veneault-Fourrey C."/>
            <person name="LaButti K."/>
            <person name="Lindquist E.A."/>
            <person name="Lipzen A."/>
            <person name="Lundell T."/>
            <person name="Morin E."/>
            <person name="Murat C."/>
            <person name="Sun H."/>
            <person name="Tunlid A."/>
            <person name="Henrissat B."/>
            <person name="Grigoriev I.V."/>
            <person name="Hibbett D.S."/>
            <person name="Martin F."/>
            <person name="Nordberg H.P."/>
            <person name="Cantor M.N."/>
            <person name="Hua S.X."/>
        </authorList>
    </citation>
    <scope>NUCLEOTIDE SEQUENCE [LARGE SCALE GENOMIC DNA]</scope>
    <source>
        <strain evidence="1 2">Ve08.2h10</strain>
    </source>
</reference>
<accession>A0A0D0E6X2</accession>
<dbReference type="HOGENOM" id="CLU_1896885_0_0_1"/>
<evidence type="ECO:0000313" key="1">
    <source>
        <dbReference type="EMBL" id="KIK93570.1"/>
    </source>
</evidence>
<evidence type="ECO:0000313" key="2">
    <source>
        <dbReference type="Proteomes" id="UP000054538"/>
    </source>
</evidence>
<dbReference type="EMBL" id="KN825174">
    <property type="protein sequence ID" value="KIK93570.1"/>
    <property type="molecule type" value="Genomic_DNA"/>
</dbReference>
<keyword evidence="2" id="KW-1185">Reference proteome</keyword>
<dbReference type="AlphaFoldDB" id="A0A0D0E6X2"/>